<dbReference type="InterPro" id="IPR011234">
    <property type="entry name" value="Fumarylacetoacetase-like_C"/>
</dbReference>
<evidence type="ECO:0000313" key="4">
    <source>
        <dbReference type="Proteomes" id="UP001202281"/>
    </source>
</evidence>
<gene>
    <name evidence="3" type="ORF">MTR66_03375</name>
</gene>
<dbReference type="GO" id="GO:0016787">
    <property type="term" value="F:hydrolase activity"/>
    <property type="evidence" value="ECO:0007669"/>
    <property type="project" value="UniProtKB-KW"/>
</dbReference>
<keyword evidence="1" id="KW-0479">Metal-binding</keyword>
<dbReference type="EMBL" id="JALHLG010000003">
    <property type="protein sequence ID" value="MCJ2185853.1"/>
    <property type="molecule type" value="Genomic_DNA"/>
</dbReference>
<dbReference type="Pfam" id="PF01557">
    <property type="entry name" value="FAA_hydrolase"/>
    <property type="match status" value="1"/>
</dbReference>
<name>A0ABT0BLX4_9SPHN</name>
<sequence>MTISGHIYGVVLNDSVELNELAPQFGEKPYAAPPVAPVVYMKPRTAIARGPVRVAKDEELVASPTLALLFARDASRCSAAEALDCVGGMALAIDFALPQPDYYRPAVSRKNRDGFLALGDWAAPAPVENLSTLIDGKAAHSWGMDRLKRDPATLIADLSVFMTLRAGDVLLIGLPGDAPHVHAGQSLRVESAALPAVEARLEEVQS</sequence>
<dbReference type="InterPro" id="IPR036663">
    <property type="entry name" value="Fumarylacetoacetase_C_sf"/>
</dbReference>
<dbReference type="Proteomes" id="UP001202281">
    <property type="component" value="Unassembled WGS sequence"/>
</dbReference>
<reference evidence="3 4" key="1">
    <citation type="submission" date="2022-04" db="EMBL/GenBank/DDBJ databases">
        <title>Identification of a novel bacterium isolated from mangrove sediments.</title>
        <authorList>
            <person name="Pan X."/>
        </authorList>
    </citation>
    <scope>NUCLEOTIDE SEQUENCE [LARGE SCALE GENOMIC DNA]</scope>
    <source>
        <strain evidence="3 4">B2638</strain>
    </source>
</reference>
<dbReference type="SUPFAM" id="SSF56529">
    <property type="entry name" value="FAH"/>
    <property type="match status" value="1"/>
</dbReference>
<dbReference type="RefSeq" id="WP_243917902.1">
    <property type="nucleotide sequence ID" value="NZ_JALHLG010000003.1"/>
</dbReference>
<evidence type="ECO:0000256" key="1">
    <source>
        <dbReference type="ARBA" id="ARBA00022723"/>
    </source>
</evidence>
<evidence type="ECO:0000313" key="3">
    <source>
        <dbReference type="EMBL" id="MCJ2185853.1"/>
    </source>
</evidence>
<keyword evidence="3" id="KW-0378">Hydrolase</keyword>
<evidence type="ECO:0000259" key="2">
    <source>
        <dbReference type="Pfam" id="PF01557"/>
    </source>
</evidence>
<dbReference type="PANTHER" id="PTHR11820:SF114">
    <property type="entry name" value="4-HYDROXYPHENYLACETATE CATABOLISM PROTEIN"/>
    <property type="match status" value="1"/>
</dbReference>
<proteinExistence type="predicted"/>
<dbReference type="Gene3D" id="3.90.850.10">
    <property type="entry name" value="Fumarylacetoacetase-like, C-terminal domain"/>
    <property type="match status" value="1"/>
</dbReference>
<accession>A0ABT0BLX4</accession>
<comment type="caution">
    <text evidence="3">The sequence shown here is derived from an EMBL/GenBank/DDBJ whole genome shotgun (WGS) entry which is preliminary data.</text>
</comment>
<organism evidence="3 4">
    <name type="scientific">Novosphingobium beihaiensis</name>
    <dbReference type="NCBI Taxonomy" id="2930389"/>
    <lineage>
        <taxon>Bacteria</taxon>
        <taxon>Pseudomonadati</taxon>
        <taxon>Pseudomonadota</taxon>
        <taxon>Alphaproteobacteria</taxon>
        <taxon>Sphingomonadales</taxon>
        <taxon>Sphingomonadaceae</taxon>
        <taxon>Novosphingobium</taxon>
    </lineage>
</organism>
<keyword evidence="4" id="KW-1185">Reference proteome</keyword>
<dbReference type="PANTHER" id="PTHR11820">
    <property type="entry name" value="ACYLPYRUVASE"/>
    <property type="match status" value="1"/>
</dbReference>
<feature type="domain" description="Fumarylacetoacetase-like C-terminal" evidence="2">
    <location>
        <begin position="7"/>
        <end position="201"/>
    </location>
</feature>
<protein>
    <submittedName>
        <fullName evidence="3">Fumarylacetoacetate hydrolase family protein</fullName>
    </submittedName>
</protein>